<feature type="transmembrane region" description="Helical" evidence="9">
    <location>
        <begin position="88"/>
        <end position="110"/>
    </location>
</feature>
<evidence type="ECO:0000313" key="11">
    <source>
        <dbReference type="Proteomes" id="UP000614272"/>
    </source>
</evidence>
<protein>
    <recommendedName>
        <fullName evidence="12">TIGR01620 family protein</fullName>
    </recommendedName>
</protein>
<proteinExistence type="inferred from homology"/>
<dbReference type="PANTHER" id="PTHR39342">
    <property type="entry name" value="UPF0283 MEMBRANE PROTEIN YCJF"/>
    <property type="match status" value="1"/>
</dbReference>
<accession>A0ABQ1R2W8</accession>
<feature type="transmembrane region" description="Helical" evidence="9">
    <location>
        <begin position="200"/>
        <end position="222"/>
    </location>
</feature>
<evidence type="ECO:0000256" key="6">
    <source>
        <dbReference type="ARBA" id="ARBA00022989"/>
    </source>
</evidence>
<keyword evidence="4" id="KW-0997">Cell inner membrane</keyword>
<evidence type="ECO:0000313" key="10">
    <source>
        <dbReference type="EMBL" id="GGD56346.1"/>
    </source>
</evidence>
<keyword evidence="5 9" id="KW-0812">Transmembrane</keyword>
<name>A0ABQ1R2W8_9ALTE</name>
<comment type="subcellular location">
    <subcellularLocation>
        <location evidence="1">Cell inner membrane</location>
        <topology evidence="1">Multi-pass membrane protein</topology>
    </subcellularLocation>
</comment>
<evidence type="ECO:0000256" key="2">
    <source>
        <dbReference type="ARBA" id="ARBA00008255"/>
    </source>
</evidence>
<dbReference type="Proteomes" id="UP000614272">
    <property type="component" value="Unassembled WGS sequence"/>
</dbReference>
<dbReference type="EMBL" id="BMGJ01000003">
    <property type="protein sequence ID" value="GGD56346.1"/>
    <property type="molecule type" value="Genomic_DNA"/>
</dbReference>
<feature type="region of interest" description="Disordered" evidence="8">
    <location>
        <begin position="1"/>
        <end position="27"/>
    </location>
</feature>
<reference evidence="11" key="1">
    <citation type="journal article" date="2019" name="Int. J. Syst. Evol. Microbiol.">
        <title>The Global Catalogue of Microorganisms (GCM) 10K type strain sequencing project: providing services to taxonomists for standard genome sequencing and annotation.</title>
        <authorList>
            <consortium name="The Broad Institute Genomics Platform"/>
            <consortium name="The Broad Institute Genome Sequencing Center for Infectious Disease"/>
            <person name="Wu L."/>
            <person name="Ma J."/>
        </authorList>
    </citation>
    <scope>NUCLEOTIDE SEQUENCE [LARGE SCALE GENOMIC DNA]</scope>
    <source>
        <strain evidence="11">CGMCC 1.12923</strain>
    </source>
</reference>
<evidence type="ECO:0000256" key="9">
    <source>
        <dbReference type="SAM" id="Phobius"/>
    </source>
</evidence>
<dbReference type="RefSeq" id="WP_099033928.1">
    <property type="nucleotide sequence ID" value="NZ_BMGJ01000003.1"/>
</dbReference>
<evidence type="ECO:0000256" key="7">
    <source>
        <dbReference type="ARBA" id="ARBA00023136"/>
    </source>
</evidence>
<comment type="caution">
    <text evidence="10">The sequence shown here is derived from an EMBL/GenBank/DDBJ whole genome shotgun (WGS) entry which is preliminary data.</text>
</comment>
<evidence type="ECO:0000256" key="8">
    <source>
        <dbReference type="SAM" id="MobiDB-lite"/>
    </source>
</evidence>
<dbReference type="InterPro" id="IPR021147">
    <property type="entry name" value="DUF697"/>
</dbReference>
<dbReference type="Pfam" id="PF05128">
    <property type="entry name" value="DUF697"/>
    <property type="match status" value="1"/>
</dbReference>
<sequence>MNQNLKNNGLHPAVHIPVSESDNSHPDSLRSAIQIEEADFDSASEENATEPEDDFSAPGKLFWFVVLLSLMATAQLFVSLYSAFQTGAWFGVAWLSLLALGGLAMGVALVKEWRAFARLEQRSQWQQTSALLAESPAIGEARDYCLQLARQLPQSAQTSVTTWLGNLQPHYSDKEIMLLFEQQVLSDIDKQVVNQIGREASASSVLIAVSPFALLDMLLVLWRNLKMINQICRSYGVDTGYWARIKLIRKMCHNLVYAGASELATDASAWALGGSLTARLSSRVAQGLGAGVLTARMGVQAARLCRPMPFIQVPAPNTGKIASQVLSRLKKMEPESAGTTK</sequence>
<keyword evidence="3" id="KW-1003">Cell membrane</keyword>
<evidence type="ECO:0000256" key="5">
    <source>
        <dbReference type="ARBA" id="ARBA00022692"/>
    </source>
</evidence>
<evidence type="ECO:0000256" key="3">
    <source>
        <dbReference type="ARBA" id="ARBA00022475"/>
    </source>
</evidence>
<keyword evidence="11" id="KW-1185">Reference proteome</keyword>
<feature type="transmembrane region" description="Helical" evidence="9">
    <location>
        <begin position="61"/>
        <end position="82"/>
    </location>
</feature>
<keyword evidence="7 9" id="KW-0472">Membrane</keyword>
<comment type="similarity">
    <text evidence="2">Belongs to the UPF0283 family.</text>
</comment>
<dbReference type="InterPro" id="IPR006507">
    <property type="entry name" value="UPF0283"/>
</dbReference>
<evidence type="ECO:0000256" key="4">
    <source>
        <dbReference type="ARBA" id="ARBA00022519"/>
    </source>
</evidence>
<keyword evidence="6 9" id="KW-1133">Transmembrane helix</keyword>
<dbReference type="PANTHER" id="PTHR39342:SF1">
    <property type="entry name" value="UPF0283 MEMBRANE PROTEIN YCJF"/>
    <property type="match status" value="1"/>
</dbReference>
<dbReference type="NCBIfam" id="TIGR01620">
    <property type="entry name" value="hyp_HI0043"/>
    <property type="match status" value="1"/>
</dbReference>
<evidence type="ECO:0008006" key="12">
    <source>
        <dbReference type="Google" id="ProtNLM"/>
    </source>
</evidence>
<evidence type="ECO:0000256" key="1">
    <source>
        <dbReference type="ARBA" id="ARBA00004429"/>
    </source>
</evidence>
<gene>
    <name evidence="10" type="ORF">GCM10011357_09920</name>
</gene>
<organism evidence="10 11">
    <name type="scientific">Lacimicrobium alkaliphilum</name>
    <dbReference type="NCBI Taxonomy" id="1526571"/>
    <lineage>
        <taxon>Bacteria</taxon>
        <taxon>Pseudomonadati</taxon>
        <taxon>Pseudomonadota</taxon>
        <taxon>Gammaproteobacteria</taxon>
        <taxon>Alteromonadales</taxon>
        <taxon>Alteromonadaceae</taxon>
        <taxon>Lacimicrobium</taxon>
    </lineage>
</organism>